<evidence type="ECO:0000259" key="5">
    <source>
        <dbReference type="Pfam" id="PF01782"/>
    </source>
</evidence>
<feature type="domain" description="Ribosome maturation factor RimM PRC barrel" evidence="6">
    <location>
        <begin position="101"/>
        <end position="173"/>
    </location>
</feature>
<name>A0A381NEC3_9ZZZZ</name>
<gene>
    <name evidence="7" type="ORF">METZ01_LOCUS5790</name>
</gene>
<dbReference type="Gene3D" id="2.40.30.60">
    <property type="entry name" value="RimM"/>
    <property type="match status" value="1"/>
</dbReference>
<evidence type="ECO:0008006" key="8">
    <source>
        <dbReference type="Google" id="ProtNLM"/>
    </source>
</evidence>
<reference evidence="7" key="1">
    <citation type="submission" date="2018-05" db="EMBL/GenBank/DDBJ databases">
        <authorList>
            <person name="Lanie J.A."/>
            <person name="Ng W.-L."/>
            <person name="Kazmierczak K.M."/>
            <person name="Andrzejewski T.M."/>
            <person name="Davidsen T.M."/>
            <person name="Wayne K.J."/>
            <person name="Tettelin H."/>
            <person name="Glass J.I."/>
            <person name="Rusch D."/>
            <person name="Podicherti R."/>
            <person name="Tsui H.-C.T."/>
            <person name="Winkler M.E."/>
        </authorList>
    </citation>
    <scope>NUCLEOTIDE SEQUENCE</scope>
</reference>
<evidence type="ECO:0000256" key="1">
    <source>
        <dbReference type="ARBA" id="ARBA00022490"/>
    </source>
</evidence>
<dbReference type="InterPro" id="IPR002676">
    <property type="entry name" value="RimM_N"/>
</dbReference>
<dbReference type="NCBIfam" id="TIGR02273">
    <property type="entry name" value="16S_RimM"/>
    <property type="match status" value="1"/>
</dbReference>
<dbReference type="GO" id="GO:0043022">
    <property type="term" value="F:ribosome binding"/>
    <property type="evidence" value="ECO:0007669"/>
    <property type="project" value="InterPro"/>
</dbReference>
<dbReference type="InterPro" id="IPR056792">
    <property type="entry name" value="PRC_RimM"/>
</dbReference>
<proteinExistence type="inferred from homology"/>
<accession>A0A381NEC3</accession>
<dbReference type="PANTHER" id="PTHR33692:SF1">
    <property type="entry name" value="RIBOSOME MATURATION FACTOR RIMM"/>
    <property type="match status" value="1"/>
</dbReference>
<dbReference type="HAMAP" id="MF_00014">
    <property type="entry name" value="Ribosome_mat_RimM"/>
    <property type="match status" value="1"/>
</dbReference>
<dbReference type="GO" id="GO:0005840">
    <property type="term" value="C:ribosome"/>
    <property type="evidence" value="ECO:0007669"/>
    <property type="project" value="InterPro"/>
</dbReference>
<dbReference type="InterPro" id="IPR009000">
    <property type="entry name" value="Transl_B-barrel_sf"/>
</dbReference>
<evidence type="ECO:0000313" key="7">
    <source>
        <dbReference type="EMBL" id="SUZ52936.1"/>
    </source>
</evidence>
<dbReference type="InterPro" id="IPR011961">
    <property type="entry name" value="RimM"/>
</dbReference>
<dbReference type="InterPro" id="IPR011033">
    <property type="entry name" value="PRC_barrel-like_sf"/>
</dbReference>
<sequence length="174" mass="20400">MNDRSEDRRIPLGILGKPFGVKGYIFLRYYGDNQENIKDFDGLYIDEWHSLEIEDVLISNKKLSIKLKGIEDRSKAETLRNKEVYVLESHLPPLREGEYYWHQLENLKVINEQNEFLGIIDHVMPTGANDVLVVKPLEGSVDNDERLIPFLKEEIIIKVELLNKTVYVKWPKDF</sequence>
<organism evidence="7">
    <name type="scientific">marine metagenome</name>
    <dbReference type="NCBI Taxonomy" id="408172"/>
    <lineage>
        <taxon>unclassified sequences</taxon>
        <taxon>metagenomes</taxon>
        <taxon>ecological metagenomes</taxon>
    </lineage>
</organism>
<dbReference type="Gene3D" id="2.30.30.240">
    <property type="entry name" value="PRC-barrel domain"/>
    <property type="match status" value="1"/>
</dbReference>
<dbReference type="InterPro" id="IPR036976">
    <property type="entry name" value="RimM_N_sf"/>
</dbReference>
<dbReference type="PANTHER" id="PTHR33692">
    <property type="entry name" value="RIBOSOME MATURATION FACTOR RIMM"/>
    <property type="match status" value="1"/>
</dbReference>
<dbReference type="GO" id="GO:0006364">
    <property type="term" value="P:rRNA processing"/>
    <property type="evidence" value="ECO:0007669"/>
    <property type="project" value="UniProtKB-KW"/>
</dbReference>
<evidence type="ECO:0000256" key="2">
    <source>
        <dbReference type="ARBA" id="ARBA00022517"/>
    </source>
</evidence>
<dbReference type="AlphaFoldDB" id="A0A381NEC3"/>
<dbReference type="Pfam" id="PF24986">
    <property type="entry name" value="PRC_RimM"/>
    <property type="match status" value="1"/>
</dbReference>
<evidence type="ECO:0000259" key="6">
    <source>
        <dbReference type="Pfam" id="PF24986"/>
    </source>
</evidence>
<protein>
    <recommendedName>
        <fullName evidence="8">RimM N-terminal domain-containing protein</fullName>
    </recommendedName>
</protein>
<keyword evidence="1" id="KW-0963">Cytoplasm</keyword>
<keyword evidence="2" id="KW-0690">Ribosome biogenesis</keyword>
<dbReference type="EMBL" id="UINC01000304">
    <property type="protein sequence ID" value="SUZ52936.1"/>
    <property type="molecule type" value="Genomic_DNA"/>
</dbReference>
<dbReference type="SUPFAM" id="SSF50447">
    <property type="entry name" value="Translation proteins"/>
    <property type="match status" value="1"/>
</dbReference>
<dbReference type="Pfam" id="PF01782">
    <property type="entry name" value="RimM"/>
    <property type="match status" value="1"/>
</dbReference>
<keyword evidence="3" id="KW-0698">rRNA processing</keyword>
<keyword evidence="4" id="KW-0143">Chaperone</keyword>
<feature type="domain" description="RimM N-terminal" evidence="5">
    <location>
        <begin position="12"/>
        <end position="89"/>
    </location>
</feature>
<evidence type="ECO:0000256" key="4">
    <source>
        <dbReference type="ARBA" id="ARBA00023186"/>
    </source>
</evidence>
<evidence type="ECO:0000256" key="3">
    <source>
        <dbReference type="ARBA" id="ARBA00022552"/>
    </source>
</evidence>
<dbReference type="SUPFAM" id="SSF50346">
    <property type="entry name" value="PRC-barrel domain"/>
    <property type="match status" value="1"/>
</dbReference>